<evidence type="ECO:0000313" key="2">
    <source>
        <dbReference type="Proteomes" id="UP000003648"/>
    </source>
</evidence>
<name>E1NT41_9LACO</name>
<organism evidence="1 2">
    <name type="scientific">Lactobacillus iners LactinV 01V1-a</name>
    <dbReference type="NCBI Taxonomy" id="879297"/>
    <lineage>
        <taxon>Bacteria</taxon>
        <taxon>Bacillati</taxon>
        <taxon>Bacillota</taxon>
        <taxon>Bacilli</taxon>
        <taxon>Lactobacillales</taxon>
        <taxon>Lactobacillaceae</taxon>
        <taxon>Lactobacillus</taxon>
    </lineage>
</organism>
<comment type="caution">
    <text evidence="1">The sequence shown here is derived from an EMBL/GenBank/DDBJ whole genome shotgun (WGS) entry which is preliminary data.</text>
</comment>
<reference evidence="1 2" key="1">
    <citation type="submission" date="2010-09" db="EMBL/GenBank/DDBJ databases">
        <authorList>
            <person name="Durkin A.S."/>
            <person name="Madupu R."/>
            <person name="Torralba M."/>
            <person name="Gillis M."/>
            <person name="Methe B."/>
            <person name="Sutton G."/>
            <person name="Nelson K.E."/>
        </authorList>
    </citation>
    <scope>NUCLEOTIDE SEQUENCE [LARGE SCALE GENOMIC DNA]</scope>
    <source>
        <strain evidence="1 2">LactinV 01V1-a</strain>
    </source>
</reference>
<dbReference type="EMBL" id="AEHQ01000056">
    <property type="protein sequence ID" value="EFO70723.1"/>
    <property type="molecule type" value="Genomic_DNA"/>
</dbReference>
<protein>
    <submittedName>
        <fullName evidence="1">Uncharacterized protein</fullName>
    </submittedName>
</protein>
<proteinExistence type="predicted"/>
<gene>
    <name evidence="1" type="ORF">HMPREF9211_0066</name>
</gene>
<sequence>MNSKEIQENVVKAVENCGLAIYKNAPKTVGNYPHQTGEVTISISMDGNLKGPIATIKVQNEFLNILDSNS</sequence>
<dbReference type="Proteomes" id="UP000003648">
    <property type="component" value="Unassembled WGS sequence"/>
</dbReference>
<dbReference type="AlphaFoldDB" id="E1NT41"/>
<evidence type="ECO:0000313" key="1">
    <source>
        <dbReference type="EMBL" id="EFO70723.1"/>
    </source>
</evidence>
<accession>E1NT41</accession>